<evidence type="ECO:0000256" key="1">
    <source>
        <dbReference type="SAM" id="Phobius"/>
    </source>
</evidence>
<feature type="transmembrane region" description="Helical" evidence="1">
    <location>
        <begin position="319"/>
        <end position="338"/>
    </location>
</feature>
<dbReference type="OrthoDB" id="8533002at2"/>
<accession>A0A4P9A2X2</accession>
<feature type="transmembrane region" description="Helical" evidence="1">
    <location>
        <begin position="129"/>
        <end position="147"/>
    </location>
</feature>
<organism evidence="2 3">
    <name type="scientific">Candidatus Nanosynbacter featherlites</name>
    <dbReference type="NCBI Taxonomy" id="2572088"/>
    <lineage>
        <taxon>Bacteria</taxon>
        <taxon>Candidatus Saccharimonadota</taxon>
        <taxon>Candidatus Saccharimonadia</taxon>
        <taxon>Candidatus Nanosynbacterales</taxon>
        <taxon>Candidatus Nanosynbacteraceae</taxon>
        <taxon>Candidatus Nanosynbacter</taxon>
    </lineage>
</organism>
<protein>
    <submittedName>
        <fullName evidence="2">DUF475 domain-containing protein</fullName>
    </submittedName>
</protein>
<evidence type="ECO:0000313" key="2">
    <source>
        <dbReference type="EMBL" id="QCT42157.1"/>
    </source>
</evidence>
<proteinExistence type="predicted"/>
<name>A0A4P9A2X2_9BACT</name>
<keyword evidence="1" id="KW-1133">Transmembrane helix</keyword>
<dbReference type="Proteomes" id="UP000310639">
    <property type="component" value="Chromosome"/>
</dbReference>
<feature type="transmembrane region" description="Helical" evidence="1">
    <location>
        <begin position="226"/>
        <end position="244"/>
    </location>
</feature>
<dbReference type="PANTHER" id="PTHR30238:SF4">
    <property type="entry name" value="SLL1022 PROTEIN"/>
    <property type="match status" value="1"/>
</dbReference>
<dbReference type="PANTHER" id="PTHR30238">
    <property type="entry name" value="MEMBRANE BOUND PREDICTED REDOX MODULATOR"/>
    <property type="match status" value="1"/>
</dbReference>
<keyword evidence="1" id="KW-0812">Transmembrane</keyword>
<keyword evidence="1" id="KW-0472">Membrane</keyword>
<gene>
    <name evidence="2" type="ORF">FBF37_01565</name>
</gene>
<feature type="transmembrane region" description="Helical" evidence="1">
    <location>
        <begin position="36"/>
        <end position="52"/>
    </location>
</feature>
<keyword evidence="3" id="KW-1185">Reference proteome</keyword>
<feature type="transmembrane region" description="Helical" evidence="1">
    <location>
        <begin position="191"/>
        <end position="214"/>
    </location>
</feature>
<feature type="transmembrane region" description="Helical" evidence="1">
    <location>
        <begin position="72"/>
        <end position="97"/>
    </location>
</feature>
<dbReference type="EMBL" id="CP040004">
    <property type="protein sequence ID" value="QCT42157.1"/>
    <property type="molecule type" value="Genomic_DNA"/>
</dbReference>
<feature type="transmembrane region" description="Helical" evidence="1">
    <location>
        <begin position="12"/>
        <end position="30"/>
    </location>
</feature>
<sequence length="357" mass="39546">MKHLWHSHHPFRIFWFSALLTLILGSLTFMHLGLGGLWLFAILVVLEVTFSFDNAVINSKVLAGMSSTWQKVFLTVGIFVAVFVVRFILPIFIVMVASGHGFTEVVDLAINKPAEYGHILHEASPMIDAFGGAFLIMIGLSYFIDYNKRIHWVSHVEPWLAKAGRFENFKVCLMLAVATILYFTVEPAHQSLILISSILGIMLHIGLELFGSFFHEDDAKAIKIKTGWAAFASLLYLEVLDASFSFDGVIGAFAITSSVLLIVAGLASGAIWVRSLTVYLLRTGVLSKYKYLENGAHWAITALGMMMIAKLFHLELPEWATGGLGLLFVSLAVGSSVLEARAIKLRETAAKIKRRKR</sequence>
<feature type="transmembrane region" description="Helical" evidence="1">
    <location>
        <begin position="168"/>
        <end position="185"/>
    </location>
</feature>
<feature type="transmembrane region" description="Helical" evidence="1">
    <location>
        <begin position="294"/>
        <end position="313"/>
    </location>
</feature>
<reference evidence="2 3" key="1">
    <citation type="submission" date="2019-04" db="EMBL/GenBank/DDBJ databases">
        <title>Saccharibacteria TM7 genomes.</title>
        <authorList>
            <person name="Bor B."/>
            <person name="He X."/>
            <person name="Chen T."/>
            <person name="Dewhirst F.E."/>
        </authorList>
    </citation>
    <scope>NUCLEOTIDE SEQUENCE [LARGE SCALE GENOMIC DNA]</scope>
    <source>
        <strain evidence="2 3">BB001</strain>
    </source>
</reference>
<feature type="transmembrane region" description="Helical" evidence="1">
    <location>
        <begin position="250"/>
        <end position="273"/>
    </location>
</feature>
<dbReference type="Pfam" id="PF04332">
    <property type="entry name" value="DUF475"/>
    <property type="match status" value="1"/>
</dbReference>
<evidence type="ECO:0000313" key="3">
    <source>
        <dbReference type="Proteomes" id="UP000310639"/>
    </source>
</evidence>
<dbReference type="AlphaFoldDB" id="A0A4P9A2X2"/>
<dbReference type="KEGG" id="nft:FBF37_01565"/>
<dbReference type="InterPro" id="IPR007427">
    <property type="entry name" value="DUF475"/>
</dbReference>
<dbReference type="RefSeq" id="WP_138078838.1">
    <property type="nucleotide sequence ID" value="NZ_CP040004.1"/>
</dbReference>